<dbReference type="AlphaFoldDB" id="A0AAW1S9Z6"/>
<protein>
    <recommendedName>
        <fullName evidence="2">UBX domain-containing protein</fullName>
    </recommendedName>
</protein>
<dbReference type="PANTHER" id="PTHR23153">
    <property type="entry name" value="UBX-RELATED"/>
    <property type="match status" value="1"/>
</dbReference>
<evidence type="ECO:0000259" key="2">
    <source>
        <dbReference type="PROSITE" id="PS50033"/>
    </source>
</evidence>
<proteinExistence type="predicted"/>
<dbReference type="EMBL" id="JALJOU010000007">
    <property type="protein sequence ID" value="KAK9842601.1"/>
    <property type="molecule type" value="Genomic_DNA"/>
</dbReference>
<dbReference type="PANTHER" id="PTHR23153:SF38">
    <property type="entry name" value="UBX DOMAIN-CONTAINING PROTEIN 6"/>
    <property type="match status" value="1"/>
</dbReference>
<dbReference type="InterPro" id="IPR001012">
    <property type="entry name" value="UBX_dom"/>
</dbReference>
<evidence type="ECO:0000313" key="4">
    <source>
        <dbReference type="Proteomes" id="UP001445335"/>
    </source>
</evidence>
<organism evidence="3 4">
    <name type="scientific">Elliptochloris bilobata</name>
    <dbReference type="NCBI Taxonomy" id="381761"/>
    <lineage>
        <taxon>Eukaryota</taxon>
        <taxon>Viridiplantae</taxon>
        <taxon>Chlorophyta</taxon>
        <taxon>core chlorophytes</taxon>
        <taxon>Trebouxiophyceae</taxon>
        <taxon>Trebouxiophyceae incertae sedis</taxon>
        <taxon>Elliptochloris clade</taxon>
        <taxon>Elliptochloris</taxon>
    </lineage>
</organism>
<feature type="region of interest" description="Disordered" evidence="1">
    <location>
        <begin position="1"/>
        <end position="110"/>
    </location>
</feature>
<dbReference type="CDD" id="cd09212">
    <property type="entry name" value="PUB"/>
    <property type="match status" value="1"/>
</dbReference>
<dbReference type="PROSITE" id="PS50033">
    <property type="entry name" value="UBX"/>
    <property type="match status" value="1"/>
</dbReference>
<feature type="domain" description="UBX" evidence="2">
    <location>
        <begin position="365"/>
        <end position="413"/>
    </location>
</feature>
<reference evidence="3 4" key="1">
    <citation type="journal article" date="2024" name="Nat. Commun.">
        <title>Phylogenomics reveals the evolutionary origins of lichenization in chlorophyte algae.</title>
        <authorList>
            <person name="Puginier C."/>
            <person name="Libourel C."/>
            <person name="Otte J."/>
            <person name="Skaloud P."/>
            <person name="Haon M."/>
            <person name="Grisel S."/>
            <person name="Petersen M."/>
            <person name="Berrin J.G."/>
            <person name="Delaux P.M."/>
            <person name="Dal Grande F."/>
            <person name="Keller J."/>
        </authorList>
    </citation>
    <scope>NUCLEOTIDE SEQUENCE [LARGE SCALE GENOMIC DNA]</scope>
    <source>
        <strain evidence="3 4">SAG 245.80</strain>
    </source>
</reference>
<feature type="region of interest" description="Disordered" evidence="1">
    <location>
        <begin position="246"/>
        <end position="295"/>
    </location>
</feature>
<comment type="caution">
    <text evidence="3">The sequence shown here is derived from an EMBL/GenBank/DDBJ whole genome shotgun (WGS) entry which is preliminary data.</text>
</comment>
<name>A0AAW1S9Z6_9CHLO</name>
<dbReference type="Gene3D" id="3.10.20.90">
    <property type="entry name" value="Phosphatidylinositol 3-kinase Catalytic Subunit, Chain A, domain 1"/>
    <property type="match status" value="1"/>
</dbReference>
<dbReference type="InterPro" id="IPR029071">
    <property type="entry name" value="Ubiquitin-like_domsf"/>
</dbReference>
<dbReference type="SUPFAM" id="SSF143503">
    <property type="entry name" value="PUG domain-like"/>
    <property type="match status" value="1"/>
</dbReference>
<feature type="compositionally biased region" description="Low complexity" evidence="1">
    <location>
        <begin position="252"/>
        <end position="262"/>
    </location>
</feature>
<dbReference type="SUPFAM" id="SSF54236">
    <property type="entry name" value="Ubiquitin-like"/>
    <property type="match status" value="1"/>
</dbReference>
<evidence type="ECO:0000313" key="3">
    <source>
        <dbReference type="EMBL" id="KAK9842601.1"/>
    </source>
</evidence>
<sequence>MDNLNKKLKKLFSSKPKKFKGQGNVLGSKPAEDGAPQQQRRPTALPHAPRATSQGQRAIPAGHRLGSAAEAAPRTPPRSAPAAERPQATTPSAVPASRAESPSWQTAADTGDLDEDVLCAYTLLQQSDPKGSEAAEVLQKLLRNVLACPDEVRYRRLRLSNPRIQQAVVDVSGGVELLQACGFELVFEEAATGSAPAPDAPSASGPNAAPDVAAASKAFAVLPQDAALQPLRQALQLLSANSQPGAAQRTVASPGAAQRPAAPAAPEPAPAGERLPAAEHANGSAPGLGAGPVQQWPRNTQVLLPGKAGAGATEDADWTYQRSAADVKAEVLAAQRRREQESMLMTRAMREKLAAQRAGGGAAVIKATHAVVRVRLPDGIIVQGEFGARERVEAIFAWLTGECLADPGTGFDLARPDRAPLPPAQTVSQAGLAPACLLNFRGGAPGRPVLRSELLAAARAPA</sequence>
<dbReference type="InterPro" id="IPR036339">
    <property type="entry name" value="PUB-like_dom_sf"/>
</dbReference>
<gene>
    <name evidence="3" type="ORF">WJX81_008389</name>
</gene>
<feature type="compositionally biased region" description="Basic residues" evidence="1">
    <location>
        <begin position="1"/>
        <end position="20"/>
    </location>
</feature>
<keyword evidence="4" id="KW-1185">Reference proteome</keyword>
<evidence type="ECO:0000256" key="1">
    <source>
        <dbReference type="SAM" id="MobiDB-lite"/>
    </source>
</evidence>
<accession>A0AAW1S9Z6</accession>
<dbReference type="GO" id="GO:0005737">
    <property type="term" value="C:cytoplasm"/>
    <property type="evidence" value="ECO:0007669"/>
    <property type="project" value="TreeGrafter"/>
</dbReference>
<dbReference type="Proteomes" id="UP001445335">
    <property type="component" value="Unassembled WGS sequence"/>
</dbReference>
<dbReference type="InterPro" id="IPR018997">
    <property type="entry name" value="PUB_domain"/>
</dbReference>
<dbReference type="SMART" id="SM00580">
    <property type="entry name" value="PUG"/>
    <property type="match status" value="1"/>
</dbReference>
<dbReference type="Gene3D" id="1.20.58.2190">
    <property type="match status" value="1"/>
</dbReference>
<dbReference type="Pfam" id="PF09409">
    <property type="entry name" value="PUB"/>
    <property type="match status" value="1"/>
</dbReference>